<dbReference type="PANTHER" id="PTHR46202:SF1">
    <property type="entry name" value="DNA EXCISION REPAIR PROTEIN ERCC-8"/>
    <property type="match status" value="1"/>
</dbReference>
<dbReference type="Pfam" id="PF00400">
    <property type="entry name" value="WD40"/>
    <property type="match status" value="5"/>
</dbReference>
<dbReference type="InterPro" id="IPR042238">
    <property type="entry name" value="Rad28/ERCC8/Ckn1/ATCSA-1"/>
</dbReference>
<dbReference type="GO" id="GO:0006283">
    <property type="term" value="P:transcription-coupled nucleotide-excision repair"/>
    <property type="evidence" value="ECO:0007669"/>
    <property type="project" value="InterPro"/>
</dbReference>
<dbReference type="PROSITE" id="PS50294">
    <property type="entry name" value="WD_REPEATS_REGION"/>
    <property type="match status" value="2"/>
</dbReference>
<dbReference type="InterPro" id="IPR015943">
    <property type="entry name" value="WD40/YVTN_repeat-like_dom_sf"/>
</dbReference>
<reference evidence="7" key="1">
    <citation type="journal article" date="2020" name="Stud. Mycol.">
        <title>101 Dothideomycetes genomes: a test case for predicting lifestyles and emergence of pathogens.</title>
        <authorList>
            <person name="Haridas S."/>
            <person name="Albert R."/>
            <person name="Binder M."/>
            <person name="Bloem J."/>
            <person name="Labutti K."/>
            <person name="Salamov A."/>
            <person name="Andreopoulos B."/>
            <person name="Baker S."/>
            <person name="Barry K."/>
            <person name="Bills G."/>
            <person name="Bluhm B."/>
            <person name="Cannon C."/>
            <person name="Castanera R."/>
            <person name="Culley D."/>
            <person name="Daum C."/>
            <person name="Ezra D."/>
            <person name="Gonzalez J."/>
            <person name="Henrissat B."/>
            <person name="Kuo A."/>
            <person name="Liang C."/>
            <person name="Lipzen A."/>
            <person name="Lutzoni F."/>
            <person name="Magnuson J."/>
            <person name="Mondo S."/>
            <person name="Nolan M."/>
            <person name="Ohm R."/>
            <person name="Pangilinan J."/>
            <person name="Park H.-J."/>
            <person name="Ramirez L."/>
            <person name="Alfaro M."/>
            <person name="Sun H."/>
            <person name="Tritt A."/>
            <person name="Yoshinaga Y."/>
            <person name="Zwiers L.-H."/>
            <person name="Turgeon B."/>
            <person name="Goodwin S."/>
            <person name="Spatafora J."/>
            <person name="Crous P."/>
            <person name="Grigoriev I."/>
        </authorList>
    </citation>
    <scope>NUCLEOTIDE SEQUENCE</scope>
    <source>
        <strain evidence="7">CBS 113979</strain>
    </source>
</reference>
<dbReference type="PRINTS" id="PR00320">
    <property type="entry name" value="GPROTEINBRPT"/>
</dbReference>
<dbReference type="SUPFAM" id="SSF50978">
    <property type="entry name" value="WD40 repeat-like"/>
    <property type="match status" value="1"/>
</dbReference>
<feature type="compositionally biased region" description="Basic and acidic residues" evidence="6">
    <location>
        <begin position="419"/>
        <end position="442"/>
    </location>
</feature>
<dbReference type="PROSITE" id="PS00678">
    <property type="entry name" value="WD_REPEATS_1"/>
    <property type="match status" value="2"/>
</dbReference>
<dbReference type="Proteomes" id="UP000800041">
    <property type="component" value="Unassembled WGS sequence"/>
</dbReference>
<dbReference type="AlphaFoldDB" id="A0A6G1H435"/>
<dbReference type="Gene3D" id="2.130.10.10">
    <property type="entry name" value="YVTN repeat-like/Quinoprotein amine dehydrogenase"/>
    <property type="match status" value="1"/>
</dbReference>
<dbReference type="GO" id="GO:0000109">
    <property type="term" value="C:nucleotide-excision repair complex"/>
    <property type="evidence" value="ECO:0007669"/>
    <property type="project" value="TreeGrafter"/>
</dbReference>
<evidence type="ECO:0000313" key="8">
    <source>
        <dbReference type="Proteomes" id="UP000800041"/>
    </source>
</evidence>
<accession>A0A6G1H435</accession>
<evidence type="ECO:0000256" key="1">
    <source>
        <dbReference type="ARBA" id="ARBA00022574"/>
    </source>
</evidence>
<dbReference type="PANTHER" id="PTHR46202">
    <property type="entry name" value="DNA EXCISION REPAIR PROTEIN ERCC-8"/>
    <property type="match status" value="1"/>
</dbReference>
<dbReference type="GO" id="GO:0000209">
    <property type="term" value="P:protein polyubiquitination"/>
    <property type="evidence" value="ECO:0007669"/>
    <property type="project" value="TreeGrafter"/>
</dbReference>
<dbReference type="InterPro" id="IPR019775">
    <property type="entry name" value="WD40_repeat_CS"/>
</dbReference>
<keyword evidence="3" id="KW-0227">DNA damage</keyword>
<evidence type="ECO:0000256" key="2">
    <source>
        <dbReference type="ARBA" id="ARBA00022737"/>
    </source>
</evidence>
<name>A0A6G1H435_9PEZI</name>
<feature type="region of interest" description="Disordered" evidence="6">
    <location>
        <begin position="411"/>
        <end position="448"/>
    </location>
</feature>
<keyword evidence="8" id="KW-1185">Reference proteome</keyword>
<feature type="repeat" description="WD" evidence="5">
    <location>
        <begin position="262"/>
        <end position="303"/>
    </location>
</feature>
<dbReference type="EMBL" id="ML977151">
    <property type="protein sequence ID" value="KAF1987780.1"/>
    <property type="molecule type" value="Genomic_DNA"/>
</dbReference>
<dbReference type="InterPro" id="IPR036322">
    <property type="entry name" value="WD40_repeat_dom_sf"/>
</dbReference>
<dbReference type="GO" id="GO:0031464">
    <property type="term" value="C:Cul4A-RING E3 ubiquitin ligase complex"/>
    <property type="evidence" value="ECO:0007669"/>
    <property type="project" value="TreeGrafter"/>
</dbReference>
<gene>
    <name evidence="7" type="ORF">K402DRAFT_445872</name>
</gene>
<dbReference type="OrthoDB" id="361494at2759"/>
<proteinExistence type="predicted"/>
<keyword evidence="4" id="KW-0234">DNA repair</keyword>
<dbReference type="GO" id="GO:0043161">
    <property type="term" value="P:proteasome-mediated ubiquitin-dependent protein catabolic process"/>
    <property type="evidence" value="ECO:0007669"/>
    <property type="project" value="TreeGrafter"/>
</dbReference>
<dbReference type="InterPro" id="IPR001680">
    <property type="entry name" value="WD40_rpt"/>
</dbReference>
<evidence type="ECO:0000256" key="4">
    <source>
        <dbReference type="ARBA" id="ARBA00023204"/>
    </source>
</evidence>
<dbReference type="PROSITE" id="PS50082">
    <property type="entry name" value="WD_REPEATS_2"/>
    <property type="match status" value="3"/>
</dbReference>
<dbReference type="SMART" id="SM00320">
    <property type="entry name" value="WD40"/>
    <property type="match status" value="5"/>
</dbReference>
<evidence type="ECO:0000313" key="7">
    <source>
        <dbReference type="EMBL" id="KAF1987780.1"/>
    </source>
</evidence>
<feature type="repeat" description="WD" evidence="5">
    <location>
        <begin position="58"/>
        <end position="100"/>
    </location>
</feature>
<evidence type="ECO:0000256" key="3">
    <source>
        <dbReference type="ARBA" id="ARBA00022763"/>
    </source>
</evidence>
<organism evidence="7 8">
    <name type="scientific">Aulographum hederae CBS 113979</name>
    <dbReference type="NCBI Taxonomy" id="1176131"/>
    <lineage>
        <taxon>Eukaryota</taxon>
        <taxon>Fungi</taxon>
        <taxon>Dikarya</taxon>
        <taxon>Ascomycota</taxon>
        <taxon>Pezizomycotina</taxon>
        <taxon>Dothideomycetes</taxon>
        <taxon>Pleosporomycetidae</taxon>
        <taxon>Aulographales</taxon>
        <taxon>Aulographaceae</taxon>
    </lineage>
</organism>
<evidence type="ECO:0000256" key="5">
    <source>
        <dbReference type="PROSITE-ProRule" id="PRU00221"/>
    </source>
</evidence>
<sequence length="448" mass="49066">MNSSLFSRSLGSLNPFAFRRSQTTRFAYAIQPADTRFDGVTQSTEGEGGESELQDEVALAHPAGVNSIVIDKFEGKFLLSAGADASIHMWDLDDEAATYRPIDSVARSNTHKFGITQLSWFNADSGAFLSSSYDHRLKLWNSDTLVPAVTFNLDSIVYSHAMSPVLANLLVACATQHPAIRLVDLRSGASTHSLPGHNGAVLSVAWSPIHEHILASSGVDGTVRFWDVRRSASGLGVLDLEDSVGIVGYNGVGAGARHRTRGRAHTEPANGVVWTEDGRNIVTTGHDEKIRVWDGEKGANTLANFGPLVKNRHLSSLYPLLTPPSTVPAGKDLLFYPNPHEILVYDLFEGKLLKRLKVPHVAPASGSVMGVATKKFRITSLAWRAHECQMYSSHADGTIRAWKPRTKEDALLDEEEKQEEIARNEERKRKRKVLDDVGESSRKRATPA</sequence>
<protein>
    <submittedName>
        <fullName evidence="7">WD40 repeat-like protein</fullName>
    </submittedName>
</protein>
<keyword evidence="2" id="KW-0677">Repeat</keyword>
<feature type="repeat" description="WD" evidence="5">
    <location>
        <begin position="194"/>
        <end position="229"/>
    </location>
</feature>
<dbReference type="InterPro" id="IPR020472">
    <property type="entry name" value="WD40_PAC1"/>
</dbReference>
<evidence type="ECO:0000256" key="6">
    <source>
        <dbReference type="SAM" id="MobiDB-lite"/>
    </source>
</evidence>
<keyword evidence="1 5" id="KW-0853">WD repeat</keyword>